<dbReference type="InterPro" id="IPR048342">
    <property type="entry name" value="DUF1285_C"/>
</dbReference>
<evidence type="ECO:0000259" key="1">
    <source>
        <dbReference type="Pfam" id="PF06938"/>
    </source>
</evidence>
<evidence type="ECO:0000259" key="2">
    <source>
        <dbReference type="Pfam" id="PF21028"/>
    </source>
</evidence>
<dbReference type="AlphaFoldDB" id="A0A0F6A4L8"/>
<comment type="caution">
    <text evidence="3">The sequence shown here is derived from an EMBL/GenBank/DDBJ whole genome shotgun (WGS) entry which is preliminary data.</text>
</comment>
<name>A0A0F6A4L8_9GAMM</name>
<dbReference type="RefSeq" id="WP_063881501.1">
    <property type="nucleotide sequence ID" value="NZ_AUXW01000193.1"/>
</dbReference>
<evidence type="ECO:0000313" key="4">
    <source>
        <dbReference type="Proteomes" id="UP000033434"/>
    </source>
</evidence>
<dbReference type="InterPro" id="IPR023361">
    <property type="entry name" value="DUF1285_beta_roll_sf"/>
</dbReference>
<dbReference type="Gene3D" id="2.30.270.10">
    <property type="entry name" value="duf1285 protein"/>
    <property type="match status" value="1"/>
</dbReference>
<accession>A0A0F6A4L8</accession>
<sequence length="179" mass="20496">MTNKLDDLIAYYVSAHSPTEHWHAGECGVGTFLIDGAGRWFHQGDEIKRPTLVRLLASVLSYEQGEYTLKTPSETCVVTVEESPFVIVAWHFSDVAGQYDFESTIICEDNLGRLWPVCEVFPLYMASYKGQIIPHLRLNYGLSARVERTVYYQWAEIAKYNERQETMTLYSAGYGYELT</sequence>
<dbReference type="InterPro" id="IPR048341">
    <property type="entry name" value="DUF1285_N"/>
</dbReference>
<dbReference type="Proteomes" id="UP000033434">
    <property type="component" value="Unassembled WGS sequence"/>
</dbReference>
<dbReference type="Pfam" id="PF21028">
    <property type="entry name" value="DUF1285_C"/>
    <property type="match status" value="1"/>
</dbReference>
<evidence type="ECO:0000313" key="3">
    <source>
        <dbReference type="EMBL" id="KKE81170.1"/>
    </source>
</evidence>
<protein>
    <recommendedName>
        <fullName evidence="5">DUF1285 domain-containing protein</fullName>
    </recommendedName>
</protein>
<reference evidence="3 4" key="1">
    <citation type="journal article" date="2015" name="BMC Genomics">
        <title>Genome mining reveals unlocked bioactive potential of marine Gram-negative bacteria.</title>
        <authorList>
            <person name="Machado H."/>
            <person name="Sonnenschein E.C."/>
            <person name="Melchiorsen J."/>
            <person name="Gram L."/>
        </authorList>
    </citation>
    <scope>NUCLEOTIDE SEQUENCE [LARGE SCALE GENOMIC DNA]</scope>
    <source>
        <strain evidence="3 4">S4054</strain>
    </source>
</reference>
<dbReference type="Pfam" id="PF06938">
    <property type="entry name" value="DUF1285_N"/>
    <property type="match status" value="1"/>
</dbReference>
<proteinExistence type="predicted"/>
<gene>
    <name evidence="3" type="ORF">N479_23420</name>
</gene>
<dbReference type="Gene3D" id="3.10.540.10">
    <property type="entry name" value="duf1285 like domain"/>
    <property type="match status" value="1"/>
</dbReference>
<evidence type="ECO:0008006" key="5">
    <source>
        <dbReference type="Google" id="ProtNLM"/>
    </source>
</evidence>
<dbReference type="EMBL" id="AUXW01000193">
    <property type="protein sequence ID" value="KKE81170.1"/>
    <property type="molecule type" value="Genomic_DNA"/>
</dbReference>
<feature type="domain" description="DUF1285" evidence="2">
    <location>
        <begin position="84"/>
        <end position="178"/>
    </location>
</feature>
<dbReference type="PATRIC" id="fig|1129367.4.peg.4997"/>
<feature type="domain" description="DUF1285" evidence="1">
    <location>
        <begin position="18"/>
        <end position="82"/>
    </location>
</feature>
<organism evidence="3 4">
    <name type="scientific">Pseudoalteromonas luteoviolacea S4054</name>
    <dbReference type="NCBI Taxonomy" id="1129367"/>
    <lineage>
        <taxon>Bacteria</taxon>
        <taxon>Pseudomonadati</taxon>
        <taxon>Pseudomonadota</taxon>
        <taxon>Gammaproteobacteria</taxon>
        <taxon>Alteromonadales</taxon>
        <taxon>Pseudoalteromonadaceae</taxon>
        <taxon>Pseudoalteromonas</taxon>
    </lineage>
</organism>